<keyword evidence="2" id="KW-1185">Reference proteome</keyword>
<protein>
    <submittedName>
        <fullName evidence="1">Uncharacterized protein</fullName>
    </submittedName>
</protein>
<evidence type="ECO:0000313" key="2">
    <source>
        <dbReference type="Proteomes" id="UP001215598"/>
    </source>
</evidence>
<proteinExistence type="predicted"/>
<dbReference type="AlphaFoldDB" id="A0AAD7HKL7"/>
<organism evidence="1 2">
    <name type="scientific">Mycena metata</name>
    <dbReference type="NCBI Taxonomy" id="1033252"/>
    <lineage>
        <taxon>Eukaryota</taxon>
        <taxon>Fungi</taxon>
        <taxon>Dikarya</taxon>
        <taxon>Basidiomycota</taxon>
        <taxon>Agaricomycotina</taxon>
        <taxon>Agaricomycetes</taxon>
        <taxon>Agaricomycetidae</taxon>
        <taxon>Agaricales</taxon>
        <taxon>Marasmiineae</taxon>
        <taxon>Mycenaceae</taxon>
        <taxon>Mycena</taxon>
    </lineage>
</organism>
<accession>A0AAD7HKL7</accession>
<dbReference type="EMBL" id="JARKIB010000224">
    <property type="protein sequence ID" value="KAJ7721989.1"/>
    <property type="molecule type" value="Genomic_DNA"/>
</dbReference>
<gene>
    <name evidence="1" type="ORF">B0H16DRAFT_1473560</name>
</gene>
<reference evidence="1" key="1">
    <citation type="submission" date="2023-03" db="EMBL/GenBank/DDBJ databases">
        <title>Massive genome expansion in bonnet fungi (Mycena s.s.) driven by repeated elements and novel gene families across ecological guilds.</title>
        <authorList>
            <consortium name="Lawrence Berkeley National Laboratory"/>
            <person name="Harder C.B."/>
            <person name="Miyauchi S."/>
            <person name="Viragh M."/>
            <person name="Kuo A."/>
            <person name="Thoen E."/>
            <person name="Andreopoulos B."/>
            <person name="Lu D."/>
            <person name="Skrede I."/>
            <person name="Drula E."/>
            <person name="Henrissat B."/>
            <person name="Morin E."/>
            <person name="Kohler A."/>
            <person name="Barry K."/>
            <person name="LaButti K."/>
            <person name="Morin E."/>
            <person name="Salamov A."/>
            <person name="Lipzen A."/>
            <person name="Mereny Z."/>
            <person name="Hegedus B."/>
            <person name="Baldrian P."/>
            <person name="Stursova M."/>
            <person name="Weitz H."/>
            <person name="Taylor A."/>
            <person name="Grigoriev I.V."/>
            <person name="Nagy L.G."/>
            <person name="Martin F."/>
            <person name="Kauserud H."/>
        </authorList>
    </citation>
    <scope>NUCLEOTIDE SEQUENCE</scope>
    <source>
        <strain evidence="1">CBHHK182m</strain>
    </source>
</reference>
<comment type="caution">
    <text evidence="1">The sequence shown here is derived from an EMBL/GenBank/DDBJ whole genome shotgun (WGS) entry which is preliminary data.</text>
</comment>
<name>A0AAD7HKL7_9AGAR</name>
<dbReference type="Proteomes" id="UP001215598">
    <property type="component" value="Unassembled WGS sequence"/>
</dbReference>
<evidence type="ECO:0000313" key="1">
    <source>
        <dbReference type="EMBL" id="KAJ7721989.1"/>
    </source>
</evidence>
<sequence>MCNLSYGQEAPPLERVAEHQVHQLDKYVTGFGRDSASQTLKPPRRIWLRECDANPPCDENIEDSDTFRVKVKNHLPRMLDQQSDECTFRSIQSKLNLMLMLRSSCIRCVRARTGYTKNSMPQENRMEGECNQFKASSPILNQLNPVLTLVAFKLNGGAALPPGSSNWIATRGWTNRGGTKVTEGIFKSAKEVTKSLKMS</sequence>